<sequence>MRAPRVLLLEAAGPESGAIARTAAASGYQVHAATDPTTHSAYGTDLRRLLSGCLTSDFSRPDHALEDIVGYARRIGADAVLTANEYLTPLLAQVCAALGLPGNDPEHAAMARDKAAMSEVFALHDVAAPRTRVLDSEDELRLLRAAGEISFPCVIKPADGAGSAGVTVVTDPDCAADGWRAAARSPRGMYGLPPDPRVLVQNYVEGTEYSVESITQHGMTTHLCATRKTVTQGAHRVEVGHSLPAALPPGTERAVHREVERAIAAVGIRNGASHTEVIVDEDGRCSVIEIGARLGAGHIGVLLRHALGIDPWTVLLDTALGRPAHLTPARRAYASVRFLTSPRTGRLAAVTGLPKEGPGVPAVHLRTAVGQTVGPAQANHGRLGHFIVTGPDPAAVERQAEQILARITVVVDSDRAPHHAGSPAAREPGPEREVTRAP</sequence>
<dbReference type="AlphaFoldDB" id="A0A646KS00"/>
<evidence type="ECO:0000313" key="8">
    <source>
        <dbReference type="Proteomes" id="UP000419138"/>
    </source>
</evidence>
<dbReference type="Proteomes" id="UP000419138">
    <property type="component" value="Unassembled WGS sequence"/>
</dbReference>
<accession>A0A646KS00</accession>
<dbReference type="GO" id="GO:0005524">
    <property type="term" value="F:ATP binding"/>
    <property type="evidence" value="ECO:0007669"/>
    <property type="project" value="UniProtKB-UniRule"/>
</dbReference>
<dbReference type="PANTHER" id="PTHR43585:SF2">
    <property type="entry name" value="ATP-GRASP ENZYME FSQD"/>
    <property type="match status" value="1"/>
</dbReference>
<keyword evidence="1" id="KW-0436">Ligase</keyword>
<gene>
    <name evidence="7" type="ORF">FF041_34645</name>
</gene>
<dbReference type="GO" id="GO:0016874">
    <property type="term" value="F:ligase activity"/>
    <property type="evidence" value="ECO:0007669"/>
    <property type="project" value="UniProtKB-KW"/>
</dbReference>
<evidence type="ECO:0000313" key="7">
    <source>
        <dbReference type="EMBL" id="MQT05092.1"/>
    </source>
</evidence>
<dbReference type="RefSeq" id="WP_153526329.1">
    <property type="nucleotide sequence ID" value="NZ_JBEPDZ010000002.1"/>
</dbReference>
<dbReference type="SUPFAM" id="SSF56059">
    <property type="entry name" value="Glutathione synthetase ATP-binding domain-like"/>
    <property type="match status" value="1"/>
</dbReference>
<name>A0A646KS00_STRJU</name>
<keyword evidence="8" id="KW-1185">Reference proteome</keyword>
<keyword evidence="3 4" id="KW-0067">ATP-binding</keyword>
<dbReference type="InterPro" id="IPR011761">
    <property type="entry name" value="ATP-grasp"/>
</dbReference>
<dbReference type="PROSITE" id="PS50975">
    <property type="entry name" value="ATP_GRASP"/>
    <property type="match status" value="1"/>
</dbReference>
<evidence type="ECO:0000256" key="2">
    <source>
        <dbReference type="ARBA" id="ARBA00022741"/>
    </source>
</evidence>
<proteinExistence type="predicted"/>
<evidence type="ECO:0000256" key="1">
    <source>
        <dbReference type="ARBA" id="ARBA00022598"/>
    </source>
</evidence>
<dbReference type="InterPro" id="IPR052032">
    <property type="entry name" value="ATP-dep_AA_Ligase"/>
</dbReference>
<keyword evidence="2 4" id="KW-0547">Nucleotide-binding</keyword>
<dbReference type="PANTHER" id="PTHR43585">
    <property type="entry name" value="FUMIPYRROLE BIOSYNTHESIS PROTEIN C"/>
    <property type="match status" value="1"/>
</dbReference>
<dbReference type="OrthoDB" id="6964321at2"/>
<dbReference type="InterPro" id="IPR041472">
    <property type="entry name" value="BL00235/CARNS1_N"/>
</dbReference>
<dbReference type="Gene3D" id="3.40.50.20">
    <property type="match status" value="1"/>
</dbReference>
<dbReference type="Pfam" id="PF13535">
    <property type="entry name" value="ATP-grasp_4"/>
    <property type="match status" value="1"/>
</dbReference>
<reference evidence="7 8" key="1">
    <citation type="submission" date="2019-05" db="EMBL/GenBank/DDBJ databases">
        <title>Comparative genomics and metabolomics analyses of clavulanic acid producing Streptomyces species provides insight into specialized metabolism and evolution of beta-lactam biosynthetic gene clusters.</title>
        <authorList>
            <person name="Moore M.A."/>
            <person name="Cruz-Morales P."/>
            <person name="Barona Gomez F."/>
            <person name="Kapil T."/>
        </authorList>
    </citation>
    <scope>NUCLEOTIDE SEQUENCE [LARGE SCALE GENOMIC DNA]</scope>
    <source>
        <strain evidence="7 8">NRRL 5741</strain>
    </source>
</reference>
<comment type="caution">
    <text evidence="7">The sequence shown here is derived from an EMBL/GenBank/DDBJ whole genome shotgun (WGS) entry which is preliminary data.</text>
</comment>
<dbReference type="Gene3D" id="3.30.470.20">
    <property type="entry name" value="ATP-grasp fold, B domain"/>
    <property type="match status" value="1"/>
</dbReference>
<feature type="compositionally biased region" description="Basic and acidic residues" evidence="5">
    <location>
        <begin position="428"/>
        <end position="438"/>
    </location>
</feature>
<dbReference type="Pfam" id="PF18130">
    <property type="entry name" value="ATPgrasp_N"/>
    <property type="match status" value="1"/>
</dbReference>
<evidence type="ECO:0000256" key="3">
    <source>
        <dbReference type="ARBA" id="ARBA00022840"/>
    </source>
</evidence>
<evidence type="ECO:0000259" key="6">
    <source>
        <dbReference type="PROSITE" id="PS50975"/>
    </source>
</evidence>
<protein>
    <submittedName>
        <fullName evidence="7">ATP-grasp domain-containing protein</fullName>
    </submittedName>
</protein>
<evidence type="ECO:0000256" key="4">
    <source>
        <dbReference type="PROSITE-ProRule" id="PRU00409"/>
    </source>
</evidence>
<evidence type="ECO:0000256" key="5">
    <source>
        <dbReference type="SAM" id="MobiDB-lite"/>
    </source>
</evidence>
<dbReference type="GO" id="GO:0046872">
    <property type="term" value="F:metal ion binding"/>
    <property type="evidence" value="ECO:0007669"/>
    <property type="project" value="InterPro"/>
</dbReference>
<organism evidence="7 8">
    <name type="scientific">Streptomyces jumonjinensis</name>
    <dbReference type="NCBI Taxonomy" id="1945"/>
    <lineage>
        <taxon>Bacteria</taxon>
        <taxon>Bacillati</taxon>
        <taxon>Actinomycetota</taxon>
        <taxon>Actinomycetes</taxon>
        <taxon>Kitasatosporales</taxon>
        <taxon>Streptomycetaceae</taxon>
        <taxon>Streptomyces</taxon>
    </lineage>
</organism>
<feature type="domain" description="ATP-grasp" evidence="6">
    <location>
        <begin position="118"/>
        <end position="320"/>
    </location>
</feature>
<dbReference type="Pfam" id="PF18603">
    <property type="entry name" value="LAL_C2"/>
    <property type="match status" value="1"/>
</dbReference>
<dbReference type="InterPro" id="IPR040570">
    <property type="entry name" value="LAL_C2"/>
</dbReference>
<feature type="region of interest" description="Disordered" evidence="5">
    <location>
        <begin position="413"/>
        <end position="438"/>
    </location>
</feature>
<dbReference type="EMBL" id="VCLA01000197">
    <property type="protein sequence ID" value="MQT05092.1"/>
    <property type="molecule type" value="Genomic_DNA"/>
</dbReference>